<dbReference type="InterPro" id="IPR036895">
    <property type="entry name" value="Uracil-DNA_glycosylase-like_sf"/>
</dbReference>
<dbReference type="Proteomes" id="UP000441455">
    <property type="component" value="Unassembled WGS sequence"/>
</dbReference>
<evidence type="ECO:0000313" key="2">
    <source>
        <dbReference type="Proteomes" id="UP000441455"/>
    </source>
</evidence>
<dbReference type="RefSeq" id="WP_154487813.1">
    <property type="nucleotide sequence ID" value="NZ_VULN01000004.1"/>
</dbReference>
<dbReference type="OrthoDB" id="9794144at2"/>
<dbReference type="EMBL" id="VULN01000004">
    <property type="protein sequence ID" value="MSS81713.1"/>
    <property type="molecule type" value="Genomic_DNA"/>
</dbReference>
<dbReference type="SUPFAM" id="SSF52141">
    <property type="entry name" value="Uracil-DNA glycosylase-like"/>
    <property type="match status" value="1"/>
</dbReference>
<accession>A0A6N7VZQ1</accession>
<reference evidence="1 2" key="1">
    <citation type="submission" date="2019-08" db="EMBL/GenBank/DDBJ databases">
        <title>In-depth cultivation of the pig gut microbiome towards novel bacterial diversity and tailored functional studies.</title>
        <authorList>
            <person name="Wylensek D."/>
            <person name="Hitch T.C.A."/>
            <person name="Clavel T."/>
        </authorList>
    </citation>
    <scope>NUCLEOTIDE SEQUENCE [LARGE SCALE GENOMIC DNA]</scope>
    <source>
        <strain evidence="1 2">WCA-389-WT-5B</strain>
    </source>
</reference>
<comment type="caution">
    <text evidence="1">The sequence shown here is derived from an EMBL/GenBank/DDBJ whole genome shotgun (WGS) entry which is preliminary data.</text>
</comment>
<sequence length="222" mass="24718">MEQMELTGKILPGIPVEEHPFPPFLPEGAKVLILGTFPPAAEKRAMDFYYPNFQNDIWRIMGMIYFKDPDHFRKGTKKAFDPEAIKAFLTRTGIALGPTVLRAQRQKGNASDKFLHVVEEASLAAMVRQIPDCRHLITTGEKATEILLGQCTDPPKLPRTGTTLPITLDGRELLLSRLPSTSRAYPMKLEKKAEMYGAVLLEAAPPVSCQRTTVSGQRKKAD</sequence>
<dbReference type="AlphaFoldDB" id="A0A6N7VZQ1"/>
<dbReference type="CDD" id="cd10032">
    <property type="entry name" value="UDG-F6_HDG"/>
    <property type="match status" value="1"/>
</dbReference>
<organism evidence="1 2">
    <name type="scientific">Acidaminococcus fermentans</name>
    <dbReference type="NCBI Taxonomy" id="905"/>
    <lineage>
        <taxon>Bacteria</taxon>
        <taxon>Bacillati</taxon>
        <taxon>Bacillota</taxon>
        <taxon>Negativicutes</taxon>
        <taxon>Acidaminococcales</taxon>
        <taxon>Acidaminococcaceae</taxon>
        <taxon>Acidaminococcus</taxon>
    </lineage>
</organism>
<evidence type="ECO:0000313" key="1">
    <source>
        <dbReference type="EMBL" id="MSS81713.1"/>
    </source>
</evidence>
<protein>
    <submittedName>
        <fullName evidence="1">Uracil-DNA glycosylase family protein</fullName>
    </submittedName>
</protein>
<proteinExistence type="predicted"/>
<gene>
    <name evidence="1" type="ORF">FX155_03705</name>
</gene>
<dbReference type="Gene3D" id="3.40.470.10">
    <property type="entry name" value="Uracil-DNA glycosylase-like domain"/>
    <property type="match status" value="1"/>
</dbReference>
<name>A0A6N7VZQ1_ACIFE</name>